<dbReference type="EMBL" id="PJEX01001363">
    <property type="protein sequence ID" value="TKW48234.1"/>
    <property type="molecule type" value="Genomic_DNA"/>
</dbReference>
<evidence type="ECO:0000256" key="5">
    <source>
        <dbReference type="SAM" id="MobiDB-lite"/>
    </source>
</evidence>
<evidence type="ECO:0000256" key="3">
    <source>
        <dbReference type="ARBA" id="ARBA00022989"/>
    </source>
</evidence>
<comment type="subcellular location">
    <subcellularLocation>
        <location evidence="1">Membrane</location>
        <topology evidence="1">Multi-pass membrane protein</topology>
    </subcellularLocation>
</comment>
<evidence type="ECO:0000256" key="2">
    <source>
        <dbReference type="ARBA" id="ARBA00022692"/>
    </source>
</evidence>
<feature type="region of interest" description="Disordered" evidence="5">
    <location>
        <begin position="121"/>
        <end position="148"/>
    </location>
</feature>
<dbReference type="GO" id="GO:0016765">
    <property type="term" value="F:transferase activity, transferring alkyl or aryl (other than methyl) groups"/>
    <property type="evidence" value="ECO:0007669"/>
    <property type="project" value="InterPro"/>
</dbReference>
<comment type="caution">
    <text evidence="7">The sequence shown here is derived from an EMBL/GenBank/DDBJ whole genome shotgun (WGS) entry which is preliminary data.</text>
</comment>
<feature type="transmembrane region" description="Helical" evidence="6">
    <location>
        <begin position="378"/>
        <end position="395"/>
    </location>
</feature>
<organism evidence="7 8">
    <name type="scientific">Colletotrichum tanaceti</name>
    <dbReference type="NCBI Taxonomy" id="1306861"/>
    <lineage>
        <taxon>Eukaryota</taxon>
        <taxon>Fungi</taxon>
        <taxon>Dikarya</taxon>
        <taxon>Ascomycota</taxon>
        <taxon>Pezizomycotina</taxon>
        <taxon>Sordariomycetes</taxon>
        <taxon>Hypocreomycetidae</taxon>
        <taxon>Glomerellales</taxon>
        <taxon>Glomerellaceae</taxon>
        <taxon>Colletotrichum</taxon>
        <taxon>Colletotrichum destructivum species complex</taxon>
    </lineage>
</organism>
<evidence type="ECO:0000313" key="7">
    <source>
        <dbReference type="EMBL" id="TKW48234.1"/>
    </source>
</evidence>
<dbReference type="CDD" id="cd13965">
    <property type="entry name" value="PT_UbiA_3"/>
    <property type="match status" value="1"/>
</dbReference>
<dbReference type="InterPro" id="IPR050475">
    <property type="entry name" value="Prenyltransferase_related"/>
</dbReference>
<protein>
    <recommendedName>
        <fullName evidence="9">Digeranylgeranylglyceryl phosphate synthase</fullName>
    </recommendedName>
</protein>
<dbReference type="AlphaFoldDB" id="A0A4U6WZQ8"/>
<gene>
    <name evidence="7" type="ORF">CTA1_670</name>
</gene>
<dbReference type="OrthoDB" id="434972at2759"/>
<evidence type="ECO:0000256" key="6">
    <source>
        <dbReference type="SAM" id="Phobius"/>
    </source>
</evidence>
<reference evidence="7 8" key="1">
    <citation type="journal article" date="2019" name="PLoS ONE">
        <title>Comparative genome analysis indicates high evolutionary potential of pathogenicity genes in Colletotrichum tanaceti.</title>
        <authorList>
            <person name="Lelwala R.V."/>
            <person name="Korhonen P.K."/>
            <person name="Young N.D."/>
            <person name="Scott J.B."/>
            <person name="Ades P.A."/>
            <person name="Gasser R.B."/>
            <person name="Taylor P.W.J."/>
        </authorList>
    </citation>
    <scope>NUCLEOTIDE SEQUENCE [LARGE SCALE GENOMIC DNA]</scope>
    <source>
        <strain evidence="7">BRIP57314</strain>
    </source>
</reference>
<evidence type="ECO:0000313" key="8">
    <source>
        <dbReference type="Proteomes" id="UP000310108"/>
    </source>
</evidence>
<name>A0A4U6WZQ8_9PEZI</name>
<feature type="compositionally biased region" description="Basic and acidic residues" evidence="5">
    <location>
        <begin position="57"/>
        <end position="68"/>
    </location>
</feature>
<dbReference type="InterPro" id="IPR000537">
    <property type="entry name" value="UbiA_prenyltransferase"/>
</dbReference>
<dbReference type="STRING" id="1306861.A0A4U6WZQ8"/>
<evidence type="ECO:0000256" key="4">
    <source>
        <dbReference type="ARBA" id="ARBA00023136"/>
    </source>
</evidence>
<dbReference type="GO" id="GO:0016020">
    <property type="term" value="C:membrane"/>
    <property type="evidence" value="ECO:0007669"/>
    <property type="project" value="UniProtKB-SubCell"/>
</dbReference>
<keyword evidence="8" id="KW-1185">Reference proteome</keyword>
<keyword evidence="2 6" id="KW-0812">Transmembrane</keyword>
<feature type="transmembrane region" description="Helical" evidence="6">
    <location>
        <begin position="260"/>
        <end position="291"/>
    </location>
</feature>
<dbReference type="SUPFAM" id="SSF88633">
    <property type="entry name" value="Positive stranded ssRNA viruses"/>
    <property type="match status" value="1"/>
</dbReference>
<evidence type="ECO:0008006" key="9">
    <source>
        <dbReference type="Google" id="ProtNLM"/>
    </source>
</evidence>
<keyword evidence="3 6" id="KW-1133">Transmembrane helix</keyword>
<feature type="transmembrane region" description="Helical" evidence="6">
    <location>
        <begin position="333"/>
        <end position="350"/>
    </location>
</feature>
<dbReference type="Pfam" id="PF01040">
    <property type="entry name" value="UbiA"/>
    <property type="match status" value="1"/>
</dbReference>
<feature type="compositionally biased region" description="Polar residues" evidence="5">
    <location>
        <begin position="69"/>
        <end position="85"/>
    </location>
</feature>
<sequence>MYHLTIKTYGDGGIQPSGHVLEMLDDAVGVWQLVSRSAISCSRRAFLYLWAVDARPPPREEDDGRKESFFSQSTQTNHPSQGCRTNPRTIDFFLAKATAGRVMMQYSVTGERSPLTLKHASYEDETNNTSSSINISSSSSSSSKPSSTITDILRIPHLIWDFTESNFATFVVPNTAFGLLGGLTGSSLTTSSQATTMATTMTLSVLQRLPLVVAFNWYSVLVFDLANQRGPESVDEDLVNKPWRPIPAGKVTPEQTRKAMLLAIPVVLALNYILGVWREGVFILILTWLYNDLRGGDELVRDVIIAAAYGLFNTASLKIAIGGDAEATVTDEGYAWASVISAVILTTMQVQDLKDQAGDRGRGRATVPLFFGDRASRASLAILVPFWSCVCVYVWNIRSWAVLLPIMSGAMVVAGVLRTRSPETDARAWKLWCLWTVCLYSLPLVGDRFVSWTTQG</sequence>
<dbReference type="PANTHER" id="PTHR42723">
    <property type="entry name" value="CHLOROPHYLL SYNTHASE"/>
    <property type="match status" value="1"/>
</dbReference>
<feature type="region of interest" description="Disordered" evidence="5">
    <location>
        <begin position="57"/>
        <end position="85"/>
    </location>
</feature>
<feature type="transmembrane region" description="Helical" evidence="6">
    <location>
        <begin position="303"/>
        <end position="321"/>
    </location>
</feature>
<accession>A0A4U6WZQ8</accession>
<dbReference type="Proteomes" id="UP000310108">
    <property type="component" value="Unassembled WGS sequence"/>
</dbReference>
<feature type="compositionally biased region" description="Low complexity" evidence="5">
    <location>
        <begin position="127"/>
        <end position="148"/>
    </location>
</feature>
<evidence type="ECO:0000256" key="1">
    <source>
        <dbReference type="ARBA" id="ARBA00004141"/>
    </source>
</evidence>
<keyword evidence="4 6" id="KW-0472">Membrane</keyword>
<dbReference type="PANTHER" id="PTHR42723:SF1">
    <property type="entry name" value="CHLOROPHYLL SYNTHASE, CHLOROPLASTIC"/>
    <property type="match status" value="1"/>
</dbReference>
<proteinExistence type="predicted"/>